<evidence type="ECO:0000256" key="3">
    <source>
        <dbReference type="ARBA" id="ARBA00022475"/>
    </source>
</evidence>
<dbReference type="EMBL" id="JACQMI010000017">
    <property type="protein sequence ID" value="MBI4132946.1"/>
    <property type="molecule type" value="Genomic_DNA"/>
</dbReference>
<keyword evidence="6 7" id="KW-0472">Membrane</keyword>
<dbReference type="InterPro" id="IPR051907">
    <property type="entry name" value="DoxX-like_oxidoreductase"/>
</dbReference>
<evidence type="ECO:0000256" key="5">
    <source>
        <dbReference type="ARBA" id="ARBA00022989"/>
    </source>
</evidence>
<dbReference type="GO" id="GO:0005886">
    <property type="term" value="C:plasma membrane"/>
    <property type="evidence" value="ECO:0007669"/>
    <property type="project" value="UniProtKB-SubCell"/>
</dbReference>
<comment type="caution">
    <text evidence="8">The sequence shown here is derived from an EMBL/GenBank/DDBJ whole genome shotgun (WGS) entry which is preliminary data.</text>
</comment>
<feature type="transmembrane region" description="Helical" evidence="7">
    <location>
        <begin position="41"/>
        <end position="71"/>
    </location>
</feature>
<evidence type="ECO:0000313" key="9">
    <source>
        <dbReference type="Proteomes" id="UP000756703"/>
    </source>
</evidence>
<organism evidence="8 9">
    <name type="scientific">Candidatus Sungiibacteriota bacterium</name>
    <dbReference type="NCBI Taxonomy" id="2750080"/>
    <lineage>
        <taxon>Bacteria</taxon>
        <taxon>Candidatus Sungiibacteriota</taxon>
    </lineage>
</organism>
<proteinExistence type="inferred from homology"/>
<dbReference type="AlphaFoldDB" id="A0A932YWW6"/>
<comment type="similarity">
    <text evidence="2">Belongs to the DoxX family.</text>
</comment>
<comment type="subcellular location">
    <subcellularLocation>
        <location evidence="1">Cell membrane</location>
        <topology evidence="1">Multi-pass membrane protein</topology>
    </subcellularLocation>
</comment>
<dbReference type="PANTHER" id="PTHR33452">
    <property type="entry name" value="OXIDOREDUCTASE CATD-RELATED"/>
    <property type="match status" value="1"/>
</dbReference>
<evidence type="ECO:0000256" key="1">
    <source>
        <dbReference type="ARBA" id="ARBA00004651"/>
    </source>
</evidence>
<sequence length="110" mass="11661">MEQFLQYSDQGLFLLRLAVAAVFLVHATMKFKKVSPMTAVGVVELIAAIALVVGLYTQVAALALGVVMLGATYMKIAKWKTGFVNGWEFDLILLAANVVILTSGGGSIGV</sequence>
<dbReference type="Pfam" id="PF07681">
    <property type="entry name" value="DoxX"/>
    <property type="match status" value="1"/>
</dbReference>
<evidence type="ECO:0000256" key="2">
    <source>
        <dbReference type="ARBA" id="ARBA00006679"/>
    </source>
</evidence>
<feature type="transmembrane region" description="Helical" evidence="7">
    <location>
        <begin position="12"/>
        <end position="29"/>
    </location>
</feature>
<dbReference type="Proteomes" id="UP000756703">
    <property type="component" value="Unassembled WGS sequence"/>
</dbReference>
<reference evidence="8" key="1">
    <citation type="submission" date="2020-07" db="EMBL/GenBank/DDBJ databases">
        <title>Huge and variable diversity of episymbiotic CPR bacteria and DPANN archaea in groundwater ecosystems.</title>
        <authorList>
            <person name="He C.Y."/>
            <person name="Keren R."/>
            <person name="Whittaker M."/>
            <person name="Farag I.F."/>
            <person name="Doudna J."/>
            <person name="Cate J.H.D."/>
            <person name="Banfield J.F."/>
        </authorList>
    </citation>
    <scope>NUCLEOTIDE SEQUENCE</scope>
    <source>
        <strain evidence="8">NC_groundwater_1225_Ag_S-0.1um_56_177</strain>
    </source>
</reference>
<dbReference type="InterPro" id="IPR032808">
    <property type="entry name" value="DoxX"/>
</dbReference>
<keyword evidence="3" id="KW-1003">Cell membrane</keyword>
<protein>
    <submittedName>
        <fullName evidence="8">DoxX family protein</fullName>
    </submittedName>
</protein>
<keyword evidence="4 7" id="KW-0812">Transmembrane</keyword>
<dbReference type="PANTHER" id="PTHR33452:SF1">
    <property type="entry name" value="INNER MEMBRANE PROTEIN YPHA-RELATED"/>
    <property type="match status" value="1"/>
</dbReference>
<evidence type="ECO:0000256" key="4">
    <source>
        <dbReference type="ARBA" id="ARBA00022692"/>
    </source>
</evidence>
<evidence type="ECO:0000313" key="8">
    <source>
        <dbReference type="EMBL" id="MBI4132946.1"/>
    </source>
</evidence>
<name>A0A932YWW6_9BACT</name>
<keyword evidence="5 7" id="KW-1133">Transmembrane helix</keyword>
<feature type="transmembrane region" description="Helical" evidence="7">
    <location>
        <begin position="91"/>
        <end position="109"/>
    </location>
</feature>
<evidence type="ECO:0000256" key="7">
    <source>
        <dbReference type="SAM" id="Phobius"/>
    </source>
</evidence>
<gene>
    <name evidence="8" type="ORF">HY473_02585</name>
</gene>
<evidence type="ECO:0000256" key="6">
    <source>
        <dbReference type="ARBA" id="ARBA00023136"/>
    </source>
</evidence>
<accession>A0A932YWW6</accession>